<evidence type="ECO:0000313" key="1">
    <source>
        <dbReference type="EMBL" id="KTC95553.1"/>
    </source>
</evidence>
<evidence type="ECO:0000313" key="4">
    <source>
        <dbReference type="Proteomes" id="UP000054698"/>
    </source>
</evidence>
<gene>
    <name evidence="1" type="ORF">Lfee_3218</name>
    <name evidence="3" type="ORF">NCTC11978_01389</name>
    <name evidence="2" type="ORF">NCTC12022_03504</name>
</gene>
<dbReference type="RefSeq" id="WP_058447997.1">
    <property type="nucleotide sequence ID" value="NZ_CAAAHT010000029.1"/>
</dbReference>
<dbReference type="GO" id="GO:0004519">
    <property type="term" value="F:endonuclease activity"/>
    <property type="evidence" value="ECO:0007669"/>
    <property type="project" value="UniProtKB-KW"/>
</dbReference>
<dbReference type="EMBL" id="UGNY01000001">
    <property type="protein sequence ID" value="STX38206.1"/>
    <property type="molecule type" value="Genomic_DNA"/>
</dbReference>
<keyword evidence="1" id="KW-0540">Nuclease</keyword>
<dbReference type="Proteomes" id="UP000254033">
    <property type="component" value="Unassembled WGS sequence"/>
</dbReference>
<dbReference type="STRING" id="453.Lfee_3218"/>
<accession>A0A0W0TIU4</accession>
<proteinExistence type="predicted"/>
<dbReference type="EMBL" id="UASS01000040">
    <property type="protein sequence ID" value="SPX62739.1"/>
    <property type="molecule type" value="Genomic_DNA"/>
</dbReference>
<sequence>MRKLWVLVCAASIALTACSTRDEQYYRLNPQALQQAIKECPNKQPVQVSCQQLAAINSSVYELVYQIQINPQEFGKQILSIQQDLAKQRIVLKKNPNQPELRKMIEENEQRLAERLAIVRWLESPES</sequence>
<evidence type="ECO:0000313" key="2">
    <source>
        <dbReference type="EMBL" id="SPX62739.1"/>
    </source>
</evidence>
<dbReference type="PATRIC" id="fig|453.4.peg.3503"/>
<dbReference type="PROSITE" id="PS51257">
    <property type="entry name" value="PROKAR_LIPOPROTEIN"/>
    <property type="match status" value="1"/>
</dbReference>
<evidence type="ECO:0000313" key="5">
    <source>
        <dbReference type="Proteomes" id="UP000251942"/>
    </source>
</evidence>
<keyword evidence="1" id="KW-0255">Endonuclease</keyword>
<organism evidence="1 4">
    <name type="scientific">Legionella feeleii</name>
    <dbReference type="NCBI Taxonomy" id="453"/>
    <lineage>
        <taxon>Bacteria</taxon>
        <taxon>Pseudomonadati</taxon>
        <taxon>Pseudomonadota</taxon>
        <taxon>Gammaproteobacteria</taxon>
        <taxon>Legionellales</taxon>
        <taxon>Legionellaceae</taxon>
        <taxon>Legionella</taxon>
    </lineage>
</organism>
<reference evidence="5 6" key="2">
    <citation type="submission" date="2018-06" db="EMBL/GenBank/DDBJ databases">
        <authorList>
            <consortium name="Pathogen Informatics"/>
            <person name="Doyle S."/>
        </authorList>
    </citation>
    <scope>NUCLEOTIDE SEQUENCE [LARGE SCALE GENOMIC DNA]</scope>
    <source>
        <strain evidence="3 6">NCTC11978</strain>
        <strain evidence="2 5">NCTC12022</strain>
    </source>
</reference>
<evidence type="ECO:0000313" key="6">
    <source>
        <dbReference type="Proteomes" id="UP000254033"/>
    </source>
</evidence>
<keyword evidence="4" id="KW-1185">Reference proteome</keyword>
<protein>
    <submittedName>
        <fullName evidence="1">Secreted endonuclease</fullName>
    </submittedName>
</protein>
<name>A0A0W0TIU4_9GAMM</name>
<dbReference type="AlphaFoldDB" id="A0A0W0TIU4"/>
<dbReference type="Proteomes" id="UP000251942">
    <property type="component" value="Unassembled WGS sequence"/>
</dbReference>
<dbReference type="EMBL" id="LNYB01000085">
    <property type="protein sequence ID" value="KTC95553.1"/>
    <property type="molecule type" value="Genomic_DNA"/>
</dbReference>
<dbReference type="Proteomes" id="UP000054698">
    <property type="component" value="Unassembled WGS sequence"/>
</dbReference>
<keyword evidence="1" id="KW-0378">Hydrolase</keyword>
<evidence type="ECO:0000313" key="3">
    <source>
        <dbReference type="EMBL" id="STX38206.1"/>
    </source>
</evidence>
<reference evidence="1 4" key="1">
    <citation type="submission" date="2015-11" db="EMBL/GenBank/DDBJ databases">
        <title>Genomic analysis of 38 Legionella species identifies large and diverse effector repertoires.</title>
        <authorList>
            <person name="Burstein D."/>
            <person name="Amaro F."/>
            <person name="Zusman T."/>
            <person name="Lifshitz Z."/>
            <person name="Cohen O."/>
            <person name="Gilbert J.A."/>
            <person name="Pupko T."/>
            <person name="Shuman H.A."/>
            <person name="Segal G."/>
        </authorList>
    </citation>
    <scope>NUCLEOTIDE SEQUENCE [LARGE SCALE GENOMIC DNA]</scope>
    <source>
        <strain evidence="1 4">WO-44C</strain>
    </source>
</reference>
<dbReference type="OrthoDB" id="5647842at2"/>